<dbReference type="AlphaFoldDB" id="A0AAV1A6U1"/>
<evidence type="ECO:0000256" key="2">
    <source>
        <dbReference type="ARBA" id="ARBA00022670"/>
    </source>
</evidence>
<evidence type="ECO:0000256" key="3">
    <source>
        <dbReference type="ARBA" id="ARBA00022801"/>
    </source>
</evidence>
<evidence type="ECO:0000256" key="4">
    <source>
        <dbReference type="SAM" id="MobiDB-lite"/>
    </source>
</evidence>
<dbReference type="PANTHER" id="PTHR33018">
    <property type="entry name" value="OS10G0338966 PROTEIN-RELATED"/>
    <property type="match status" value="1"/>
</dbReference>
<dbReference type="InterPro" id="IPR038765">
    <property type="entry name" value="Papain-like_cys_pep_sf"/>
</dbReference>
<sequence>MKYLLSDIFALWNFIYVSTYDAHSPRFLEFETSESVSRPSSTYDAHSPRFLEFETSERKCITIASKPAYPYKKGRLGYARLQEKILEETQSDETSLPAHVLWKEARVGRDKVVNPDLQHIYDGCETISQSVSSGDDSNIRSRDKERYMAERSSSQLKETSDKASINRQKNFPEGISCYMNALLPVPDIVAETTLLRDAVGSFVAWPSDLICIDDQTPAKPASKDKGILQRGESIASQRQVPSQDQSQHVSQKGSRVPPKKKVPVRKFVPRTTASTKSLYLLPYNTGCHWLLLAINPIKEVVYYLNSVDGDWTNYPEMKLVIDTSIQVFRCQRGARVPRSRSNNINWIKVQCPQQQNGIDCGYFVLMFIKEIIQMYEIEIPITYFDQYNCPYYSPRQLEELKEELCQYFIELRIL</sequence>
<gene>
    <name evidence="6" type="ORF">VFH_III205000</name>
</gene>
<dbReference type="InterPro" id="IPR003653">
    <property type="entry name" value="Peptidase_C48_C"/>
</dbReference>
<keyword evidence="2" id="KW-0645">Protease</keyword>
<protein>
    <recommendedName>
        <fullName evidence="5">Ubiquitin-like protease family profile domain-containing protein</fullName>
    </recommendedName>
</protein>
<feature type="compositionally biased region" description="Basic and acidic residues" evidence="4">
    <location>
        <begin position="137"/>
        <end position="149"/>
    </location>
</feature>
<name>A0AAV1A6U1_VICFA</name>
<dbReference type="GO" id="GO:0008234">
    <property type="term" value="F:cysteine-type peptidase activity"/>
    <property type="evidence" value="ECO:0007669"/>
    <property type="project" value="InterPro"/>
</dbReference>
<feature type="domain" description="Ubiquitin-like protease family profile" evidence="5">
    <location>
        <begin position="264"/>
        <end position="373"/>
    </location>
</feature>
<feature type="region of interest" description="Disordered" evidence="4">
    <location>
        <begin position="128"/>
        <end position="164"/>
    </location>
</feature>
<dbReference type="PANTHER" id="PTHR33018:SF31">
    <property type="entry name" value="TRANSPOSASE, PTTA_EN_SPM, PLANT"/>
    <property type="match status" value="1"/>
</dbReference>
<proteinExistence type="inferred from homology"/>
<evidence type="ECO:0000313" key="7">
    <source>
        <dbReference type="Proteomes" id="UP001157006"/>
    </source>
</evidence>
<evidence type="ECO:0000256" key="1">
    <source>
        <dbReference type="ARBA" id="ARBA00005234"/>
    </source>
</evidence>
<evidence type="ECO:0000259" key="5">
    <source>
        <dbReference type="Pfam" id="PF02902"/>
    </source>
</evidence>
<comment type="similarity">
    <text evidence="1">Belongs to the peptidase C48 family.</text>
</comment>
<evidence type="ECO:0000313" key="6">
    <source>
        <dbReference type="EMBL" id="CAI8605921.1"/>
    </source>
</evidence>
<feature type="region of interest" description="Disordered" evidence="4">
    <location>
        <begin position="216"/>
        <end position="262"/>
    </location>
</feature>
<dbReference type="EMBL" id="OX451738">
    <property type="protein sequence ID" value="CAI8605921.1"/>
    <property type="molecule type" value="Genomic_DNA"/>
</dbReference>
<accession>A0AAV1A6U1</accession>
<dbReference type="Gene3D" id="3.40.395.10">
    <property type="entry name" value="Adenoviral Proteinase, Chain A"/>
    <property type="match status" value="1"/>
</dbReference>
<feature type="compositionally biased region" description="Polar residues" evidence="4">
    <location>
        <begin position="151"/>
        <end position="164"/>
    </location>
</feature>
<reference evidence="6 7" key="1">
    <citation type="submission" date="2023-01" db="EMBL/GenBank/DDBJ databases">
        <authorList>
            <person name="Kreplak J."/>
        </authorList>
    </citation>
    <scope>NUCLEOTIDE SEQUENCE [LARGE SCALE GENOMIC DNA]</scope>
</reference>
<feature type="compositionally biased region" description="Polar residues" evidence="4">
    <location>
        <begin position="234"/>
        <end position="253"/>
    </location>
</feature>
<keyword evidence="3" id="KW-0378">Hydrolase</keyword>
<keyword evidence="7" id="KW-1185">Reference proteome</keyword>
<dbReference type="GO" id="GO:0006508">
    <property type="term" value="P:proteolysis"/>
    <property type="evidence" value="ECO:0007669"/>
    <property type="project" value="UniProtKB-KW"/>
</dbReference>
<dbReference type="Proteomes" id="UP001157006">
    <property type="component" value="Chromosome 3"/>
</dbReference>
<dbReference type="SUPFAM" id="SSF54001">
    <property type="entry name" value="Cysteine proteinases"/>
    <property type="match status" value="1"/>
</dbReference>
<dbReference type="Pfam" id="PF02902">
    <property type="entry name" value="Peptidase_C48"/>
    <property type="match status" value="1"/>
</dbReference>
<organism evidence="6 7">
    <name type="scientific">Vicia faba</name>
    <name type="common">Broad bean</name>
    <name type="synonym">Faba vulgaris</name>
    <dbReference type="NCBI Taxonomy" id="3906"/>
    <lineage>
        <taxon>Eukaryota</taxon>
        <taxon>Viridiplantae</taxon>
        <taxon>Streptophyta</taxon>
        <taxon>Embryophyta</taxon>
        <taxon>Tracheophyta</taxon>
        <taxon>Spermatophyta</taxon>
        <taxon>Magnoliopsida</taxon>
        <taxon>eudicotyledons</taxon>
        <taxon>Gunneridae</taxon>
        <taxon>Pentapetalae</taxon>
        <taxon>rosids</taxon>
        <taxon>fabids</taxon>
        <taxon>Fabales</taxon>
        <taxon>Fabaceae</taxon>
        <taxon>Papilionoideae</taxon>
        <taxon>50 kb inversion clade</taxon>
        <taxon>NPAAA clade</taxon>
        <taxon>Hologalegina</taxon>
        <taxon>IRL clade</taxon>
        <taxon>Fabeae</taxon>
        <taxon>Vicia</taxon>
    </lineage>
</organism>